<name>A0A5N5D0V7_9PEZI</name>
<protein>
    <submittedName>
        <fullName evidence="1">Uncharacterized protein</fullName>
    </submittedName>
</protein>
<accession>A0A5N5D0V7</accession>
<proteinExistence type="predicted"/>
<dbReference type="EMBL" id="VCHE01000108">
    <property type="protein sequence ID" value="KAB2571207.1"/>
    <property type="molecule type" value="Genomic_DNA"/>
</dbReference>
<keyword evidence="2" id="KW-1185">Reference proteome</keyword>
<reference evidence="1 2" key="1">
    <citation type="journal article" date="2019" name="Sci. Rep.">
        <title>A multi-omics analysis of the grapevine pathogen Lasiodiplodia theobromae reveals that temperature affects the expression of virulence- and pathogenicity-related genes.</title>
        <authorList>
            <person name="Felix C."/>
            <person name="Meneses R."/>
            <person name="Goncalves M.F.M."/>
            <person name="Tilleman L."/>
            <person name="Duarte A.S."/>
            <person name="Jorrin-Novo J.V."/>
            <person name="Van de Peer Y."/>
            <person name="Deforce D."/>
            <person name="Van Nieuwerburgh F."/>
            <person name="Esteves A.C."/>
            <person name="Alves A."/>
        </authorList>
    </citation>
    <scope>NUCLEOTIDE SEQUENCE [LARGE SCALE GENOMIC DNA]</scope>
    <source>
        <strain evidence="1 2">LA-SOL3</strain>
    </source>
</reference>
<dbReference type="OrthoDB" id="3934864at2759"/>
<sequence length="384" mass="43236">MSSQDSETPREHGLSVRLRSKTRHCRDDFQLSYPNFEGYCAIVLETTRPIVLFCRGLSEQGHLDVANALGTGLLELVDQAAQTVVTFPRVELPAVRQRDIVPSRYSYATLNLDLDSSAQVWKYMLEAGKTYVLRLGPAAFDENVLWCRYRDSDDAADSPVQKLPLRPQQNMTVKFTVYDEPPPPTFTAVFSVEPTVCRVPPSDGSDHFIDSNPLAYAFKFVVDITSNAPAPITVCIQQNVFGSTLPFGGLSCLGDFAHCVDAESGEEVDFAFGCMCFDSDPWPEWPDDKDFVEIPPAGGAAVRFVQRLGEEDQRYTLECGRRYRAQLGSEAKEGFWQWTYGTKEQVLRGTVEERKARWDEANPRDHRPIRVQQANEPVEFDVLD</sequence>
<organism evidence="1 2">
    <name type="scientific">Lasiodiplodia theobromae</name>
    <dbReference type="NCBI Taxonomy" id="45133"/>
    <lineage>
        <taxon>Eukaryota</taxon>
        <taxon>Fungi</taxon>
        <taxon>Dikarya</taxon>
        <taxon>Ascomycota</taxon>
        <taxon>Pezizomycotina</taxon>
        <taxon>Dothideomycetes</taxon>
        <taxon>Dothideomycetes incertae sedis</taxon>
        <taxon>Botryosphaeriales</taxon>
        <taxon>Botryosphaeriaceae</taxon>
        <taxon>Lasiodiplodia</taxon>
    </lineage>
</organism>
<comment type="caution">
    <text evidence="1">The sequence shown here is derived from an EMBL/GenBank/DDBJ whole genome shotgun (WGS) entry which is preliminary data.</text>
</comment>
<dbReference type="AlphaFoldDB" id="A0A5N5D0V7"/>
<gene>
    <name evidence="1" type="ORF">DBV05_g10137</name>
</gene>
<dbReference type="Proteomes" id="UP000325902">
    <property type="component" value="Unassembled WGS sequence"/>
</dbReference>
<evidence type="ECO:0000313" key="2">
    <source>
        <dbReference type="Proteomes" id="UP000325902"/>
    </source>
</evidence>
<evidence type="ECO:0000313" key="1">
    <source>
        <dbReference type="EMBL" id="KAB2571207.1"/>
    </source>
</evidence>